<dbReference type="PANTHER" id="PTHR48012">
    <property type="entry name" value="STERILE20-LIKE KINASE, ISOFORM B-RELATED"/>
    <property type="match status" value="1"/>
</dbReference>
<evidence type="ECO:0000256" key="5">
    <source>
        <dbReference type="ARBA" id="ARBA00022723"/>
    </source>
</evidence>
<protein>
    <recommendedName>
        <fullName evidence="2">non-specific serine/threonine protein kinase</fullName>
        <ecNumber evidence="2">2.7.11.1</ecNumber>
    </recommendedName>
</protein>
<evidence type="ECO:0000256" key="11">
    <source>
        <dbReference type="ARBA" id="ARBA00047899"/>
    </source>
</evidence>
<keyword evidence="19" id="KW-1185">Reference proteome</keyword>
<keyword evidence="7" id="KW-0418">Kinase</keyword>
<evidence type="ECO:0000256" key="3">
    <source>
        <dbReference type="ARBA" id="ARBA00022527"/>
    </source>
</evidence>
<keyword evidence="5" id="KW-0479">Metal-binding</keyword>
<evidence type="ECO:0000256" key="14">
    <source>
        <dbReference type="RuleBase" id="RU000304"/>
    </source>
</evidence>
<accession>A0AAN7YWG4</accession>
<evidence type="ECO:0000256" key="15">
    <source>
        <dbReference type="SAM" id="Coils"/>
    </source>
</evidence>
<dbReference type="InterPro" id="IPR000719">
    <property type="entry name" value="Prot_kinase_dom"/>
</dbReference>
<dbReference type="PRINTS" id="PR00109">
    <property type="entry name" value="TYRKINASE"/>
</dbReference>
<dbReference type="InterPro" id="IPR017441">
    <property type="entry name" value="Protein_kinase_ATP_BS"/>
</dbReference>
<evidence type="ECO:0000256" key="9">
    <source>
        <dbReference type="ARBA" id="ARBA00022842"/>
    </source>
</evidence>
<dbReference type="PROSITE" id="PS00107">
    <property type="entry name" value="PROTEIN_KINASE_ATP"/>
    <property type="match status" value="1"/>
</dbReference>
<evidence type="ECO:0000256" key="16">
    <source>
        <dbReference type="SAM" id="MobiDB-lite"/>
    </source>
</evidence>
<dbReference type="PROSITE" id="PS00108">
    <property type="entry name" value="PROTEIN_KINASE_ST"/>
    <property type="match status" value="1"/>
</dbReference>
<dbReference type="GO" id="GO:0005737">
    <property type="term" value="C:cytoplasm"/>
    <property type="evidence" value="ECO:0007669"/>
    <property type="project" value="TreeGrafter"/>
</dbReference>
<feature type="compositionally biased region" description="Low complexity" evidence="16">
    <location>
        <begin position="1"/>
        <end position="13"/>
    </location>
</feature>
<dbReference type="GO" id="GO:0046872">
    <property type="term" value="F:metal ion binding"/>
    <property type="evidence" value="ECO:0007669"/>
    <property type="project" value="UniProtKB-KW"/>
</dbReference>
<feature type="coiled-coil region" evidence="15">
    <location>
        <begin position="355"/>
        <end position="382"/>
    </location>
</feature>
<comment type="similarity">
    <text evidence="10">Belongs to the protein kinase superfamily. STE Ser/Thr protein kinase family.</text>
</comment>
<comment type="catalytic activity">
    <reaction evidence="12">
        <text>L-seryl-[protein] + ATP = O-phospho-L-seryl-[protein] + ADP + H(+)</text>
        <dbReference type="Rhea" id="RHEA:17989"/>
        <dbReference type="Rhea" id="RHEA-COMP:9863"/>
        <dbReference type="Rhea" id="RHEA-COMP:11604"/>
        <dbReference type="ChEBI" id="CHEBI:15378"/>
        <dbReference type="ChEBI" id="CHEBI:29999"/>
        <dbReference type="ChEBI" id="CHEBI:30616"/>
        <dbReference type="ChEBI" id="CHEBI:83421"/>
        <dbReference type="ChEBI" id="CHEBI:456216"/>
        <dbReference type="EC" id="2.7.11.1"/>
    </reaction>
</comment>
<dbReference type="InterPro" id="IPR050629">
    <property type="entry name" value="STE20/SPS1-PAK"/>
</dbReference>
<dbReference type="EMBL" id="JAVFKY010000002">
    <property type="protein sequence ID" value="KAK5581166.1"/>
    <property type="molecule type" value="Genomic_DNA"/>
</dbReference>
<keyword evidence="4" id="KW-0808">Transferase</keyword>
<dbReference type="SMART" id="SM00220">
    <property type="entry name" value="S_TKc"/>
    <property type="match status" value="1"/>
</dbReference>
<dbReference type="GO" id="GO:0005524">
    <property type="term" value="F:ATP binding"/>
    <property type="evidence" value="ECO:0007669"/>
    <property type="project" value="UniProtKB-UniRule"/>
</dbReference>
<evidence type="ECO:0000256" key="8">
    <source>
        <dbReference type="ARBA" id="ARBA00022840"/>
    </source>
</evidence>
<dbReference type="CDD" id="cd06627">
    <property type="entry name" value="STKc_Cdc7_like"/>
    <property type="match status" value="1"/>
</dbReference>
<dbReference type="SUPFAM" id="SSF56112">
    <property type="entry name" value="Protein kinase-like (PK-like)"/>
    <property type="match status" value="1"/>
</dbReference>
<evidence type="ECO:0000256" key="12">
    <source>
        <dbReference type="ARBA" id="ARBA00048679"/>
    </source>
</evidence>
<dbReference type="Gene3D" id="1.10.510.10">
    <property type="entry name" value="Transferase(Phosphotransferase) domain 1"/>
    <property type="match status" value="1"/>
</dbReference>
<comment type="catalytic activity">
    <reaction evidence="11">
        <text>L-threonyl-[protein] + ATP = O-phospho-L-threonyl-[protein] + ADP + H(+)</text>
        <dbReference type="Rhea" id="RHEA:46608"/>
        <dbReference type="Rhea" id="RHEA-COMP:11060"/>
        <dbReference type="Rhea" id="RHEA-COMP:11605"/>
        <dbReference type="ChEBI" id="CHEBI:15378"/>
        <dbReference type="ChEBI" id="CHEBI:30013"/>
        <dbReference type="ChEBI" id="CHEBI:30616"/>
        <dbReference type="ChEBI" id="CHEBI:61977"/>
        <dbReference type="ChEBI" id="CHEBI:456216"/>
        <dbReference type="EC" id="2.7.11.1"/>
    </reaction>
</comment>
<organism evidence="18 19">
    <name type="scientific">Dictyostelium firmibasis</name>
    <dbReference type="NCBI Taxonomy" id="79012"/>
    <lineage>
        <taxon>Eukaryota</taxon>
        <taxon>Amoebozoa</taxon>
        <taxon>Evosea</taxon>
        <taxon>Eumycetozoa</taxon>
        <taxon>Dictyostelia</taxon>
        <taxon>Dictyosteliales</taxon>
        <taxon>Dictyosteliaceae</taxon>
        <taxon>Dictyostelium</taxon>
    </lineage>
</organism>
<keyword evidence="15" id="KW-0175">Coiled coil</keyword>
<dbReference type="AlphaFoldDB" id="A0AAN7YWG4"/>
<dbReference type="PROSITE" id="PS50011">
    <property type="entry name" value="PROTEIN_KINASE_DOM"/>
    <property type="match status" value="1"/>
</dbReference>
<dbReference type="FunFam" id="1.10.510.10:FF:000946">
    <property type="entry name" value="Probable serine/threonine-protein kinase DDB_G0284251"/>
    <property type="match status" value="1"/>
</dbReference>
<dbReference type="FunFam" id="3.30.200.20:FF:000042">
    <property type="entry name" value="Aurora kinase A"/>
    <property type="match status" value="1"/>
</dbReference>
<proteinExistence type="inferred from homology"/>
<sequence>MIDINNNQNNGNGKPFPSTQIMPDSKKKSNVKIGEYTLGEKIGRGAFGQVFKGLNGKTGEFVAIKQIDSNKIDESSLQSVKGEVEILHKLRHNNIVKVLGVVEVQAQLNFILEYVENGSLRDVMEKFGPLSEELCIIYLYQMLQGLAYLHSNKVIHRDIKASNILITKEGVIKLADFGVASQIDSESQLRFSVVGTPYWMAPESIEISGCSSASDIWSLGATMIELLTGNPPYFTLQPMAAMFRIVSDQHPPFPTDISKEFLDYFEQSFKKDPSQRPTAQELLQHPIFITLQKIPPTLSELQSTLKTLNGGKSRLRTSVNSIDWGSSSSTSGSSTPLSSSSSSSNIKSIVSDEDFNKLQTTIKQQAQTISNLSEEILILKKELKEKPKLEEQQFYKEYFMALAISVKVNQCYQDKACEPKDMQQLYEMARTQEIPWYKLIEWIPSQLISKESQLTTSSSRENISLSNSSSSIPNPNANNNGKAKSKKFGFFS</sequence>
<feature type="compositionally biased region" description="Low complexity" evidence="16">
    <location>
        <begin position="459"/>
        <end position="482"/>
    </location>
</feature>
<evidence type="ECO:0000313" key="18">
    <source>
        <dbReference type="EMBL" id="KAK5581166.1"/>
    </source>
</evidence>
<evidence type="ECO:0000256" key="6">
    <source>
        <dbReference type="ARBA" id="ARBA00022741"/>
    </source>
</evidence>
<comment type="caution">
    <text evidence="18">The sequence shown here is derived from an EMBL/GenBank/DDBJ whole genome shotgun (WGS) entry which is preliminary data.</text>
</comment>
<feature type="binding site" evidence="13">
    <location>
        <position position="65"/>
    </location>
    <ligand>
        <name>ATP</name>
        <dbReference type="ChEBI" id="CHEBI:30616"/>
    </ligand>
</feature>
<feature type="compositionally biased region" description="Basic residues" evidence="16">
    <location>
        <begin position="483"/>
        <end position="492"/>
    </location>
</feature>
<dbReference type="EC" id="2.7.11.1" evidence="2"/>
<feature type="region of interest" description="Disordered" evidence="16">
    <location>
        <begin position="1"/>
        <end position="26"/>
    </location>
</feature>
<keyword evidence="8 13" id="KW-0067">ATP-binding</keyword>
<reference evidence="18 19" key="1">
    <citation type="submission" date="2023-11" db="EMBL/GenBank/DDBJ databases">
        <title>Dfirmibasis_genome.</title>
        <authorList>
            <person name="Edelbroek B."/>
            <person name="Kjellin J."/>
            <person name="Jerlstrom-Hultqvist J."/>
            <person name="Soderbom F."/>
        </authorList>
    </citation>
    <scope>NUCLEOTIDE SEQUENCE [LARGE SCALE GENOMIC DNA]</scope>
    <source>
        <strain evidence="18 19">TNS-C-14</strain>
    </source>
</reference>
<dbReference type="InterPro" id="IPR001245">
    <property type="entry name" value="Ser-Thr/Tyr_kinase_cat_dom"/>
</dbReference>
<feature type="region of interest" description="Disordered" evidence="16">
    <location>
        <begin position="324"/>
        <end position="345"/>
    </location>
</feature>
<evidence type="ECO:0000313" key="19">
    <source>
        <dbReference type="Proteomes" id="UP001344447"/>
    </source>
</evidence>
<comment type="cofactor">
    <cofactor evidence="1">
        <name>Mg(2+)</name>
        <dbReference type="ChEBI" id="CHEBI:18420"/>
    </cofactor>
</comment>
<dbReference type="Pfam" id="PF00069">
    <property type="entry name" value="Pkinase"/>
    <property type="match status" value="1"/>
</dbReference>
<evidence type="ECO:0000256" key="10">
    <source>
        <dbReference type="ARBA" id="ARBA00025754"/>
    </source>
</evidence>
<evidence type="ECO:0000256" key="4">
    <source>
        <dbReference type="ARBA" id="ARBA00022679"/>
    </source>
</evidence>
<dbReference type="Proteomes" id="UP001344447">
    <property type="component" value="Unassembled WGS sequence"/>
</dbReference>
<gene>
    <name evidence="18" type="ORF">RB653_001196</name>
</gene>
<feature type="domain" description="Protein kinase" evidence="17">
    <location>
        <begin position="36"/>
        <end position="288"/>
    </location>
</feature>
<feature type="region of interest" description="Disordered" evidence="16">
    <location>
        <begin position="459"/>
        <end position="492"/>
    </location>
</feature>
<evidence type="ECO:0000259" key="17">
    <source>
        <dbReference type="PROSITE" id="PS50011"/>
    </source>
</evidence>
<name>A0AAN7YWG4_9MYCE</name>
<evidence type="ECO:0000256" key="1">
    <source>
        <dbReference type="ARBA" id="ARBA00001946"/>
    </source>
</evidence>
<evidence type="ECO:0000256" key="2">
    <source>
        <dbReference type="ARBA" id="ARBA00012513"/>
    </source>
</evidence>
<dbReference type="InterPro" id="IPR011009">
    <property type="entry name" value="Kinase-like_dom_sf"/>
</dbReference>
<keyword evidence="6 13" id="KW-0547">Nucleotide-binding</keyword>
<dbReference type="PANTHER" id="PTHR48012:SF26">
    <property type="entry name" value="SERINE_THREONINE-PROTEIN KINASE DDB_G0283821-RELATED"/>
    <property type="match status" value="1"/>
</dbReference>
<keyword evidence="3 14" id="KW-0723">Serine/threonine-protein kinase</keyword>
<evidence type="ECO:0000256" key="13">
    <source>
        <dbReference type="PROSITE-ProRule" id="PRU10141"/>
    </source>
</evidence>
<dbReference type="GO" id="GO:0004674">
    <property type="term" value="F:protein serine/threonine kinase activity"/>
    <property type="evidence" value="ECO:0007669"/>
    <property type="project" value="UniProtKB-KW"/>
</dbReference>
<dbReference type="InterPro" id="IPR008271">
    <property type="entry name" value="Ser/Thr_kinase_AS"/>
</dbReference>
<evidence type="ECO:0000256" key="7">
    <source>
        <dbReference type="ARBA" id="ARBA00022777"/>
    </source>
</evidence>
<keyword evidence="9" id="KW-0460">Magnesium</keyword>